<protein>
    <submittedName>
        <fullName evidence="2">Uncharacterized protein</fullName>
    </submittedName>
</protein>
<proteinExistence type="predicted"/>
<organism evidence="2 3">
    <name type="scientific">Mytilus coruscus</name>
    <name type="common">Sea mussel</name>
    <dbReference type="NCBI Taxonomy" id="42192"/>
    <lineage>
        <taxon>Eukaryota</taxon>
        <taxon>Metazoa</taxon>
        <taxon>Spiralia</taxon>
        <taxon>Lophotrochozoa</taxon>
        <taxon>Mollusca</taxon>
        <taxon>Bivalvia</taxon>
        <taxon>Autobranchia</taxon>
        <taxon>Pteriomorphia</taxon>
        <taxon>Mytilida</taxon>
        <taxon>Mytiloidea</taxon>
        <taxon>Mytilidae</taxon>
        <taxon>Mytilinae</taxon>
        <taxon>Mytilus</taxon>
    </lineage>
</organism>
<name>A0A6J8ENZ6_MYTCO</name>
<accession>A0A6J8ENZ6</accession>
<sequence length="165" mass="18808">MRESMTKDIVKSVGDMMDEKLMNKAQERRRDKWLLIEKYQKTNLGNAIHATKQEIQMGNKEPLQKDLSPLTPVREIKSVAVMSALMSGQSTSTSVLTPLVKKKNVDSRRESSCDIKIDRVRLEKRKSELKEEVRRLQNRVTTCKTETLPKSDVKKASSSVCVVDS</sequence>
<reference evidence="2 3" key="1">
    <citation type="submission" date="2020-06" db="EMBL/GenBank/DDBJ databases">
        <authorList>
            <person name="Li R."/>
            <person name="Bekaert M."/>
        </authorList>
    </citation>
    <scope>NUCLEOTIDE SEQUENCE [LARGE SCALE GENOMIC DNA]</scope>
    <source>
        <strain evidence="3">wild</strain>
    </source>
</reference>
<keyword evidence="1" id="KW-0175">Coiled coil</keyword>
<dbReference type="EMBL" id="CACVKT020009529">
    <property type="protein sequence ID" value="CAC5422208.1"/>
    <property type="molecule type" value="Genomic_DNA"/>
</dbReference>
<feature type="coiled-coil region" evidence="1">
    <location>
        <begin position="119"/>
        <end position="146"/>
    </location>
</feature>
<dbReference type="Proteomes" id="UP000507470">
    <property type="component" value="Unassembled WGS sequence"/>
</dbReference>
<keyword evidence="3" id="KW-1185">Reference proteome</keyword>
<gene>
    <name evidence="2" type="ORF">MCOR_54272</name>
</gene>
<dbReference type="AlphaFoldDB" id="A0A6J8ENZ6"/>
<evidence type="ECO:0000313" key="3">
    <source>
        <dbReference type="Proteomes" id="UP000507470"/>
    </source>
</evidence>
<evidence type="ECO:0000313" key="2">
    <source>
        <dbReference type="EMBL" id="CAC5422208.1"/>
    </source>
</evidence>
<evidence type="ECO:0000256" key="1">
    <source>
        <dbReference type="SAM" id="Coils"/>
    </source>
</evidence>